<keyword evidence="5" id="KW-1185">Reference proteome</keyword>
<dbReference type="PANTHER" id="PTHR31988">
    <property type="entry name" value="ESTERASE, PUTATIVE (DUF303)-RELATED"/>
    <property type="match status" value="1"/>
</dbReference>
<evidence type="ECO:0000313" key="5">
    <source>
        <dbReference type="Proteomes" id="UP001304671"/>
    </source>
</evidence>
<dbReference type="InterPro" id="IPR005181">
    <property type="entry name" value="SASA"/>
</dbReference>
<feature type="signal peptide" evidence="2">
    <location>
        <begin position="1"/>
        <end position="20"/>
    </location>
</feature>
<dbReference type="Pfam" id="PF03629">
    <property type="entry name" value="SASA"/>
    <property type="match status" value="1"/>
</dbReference>
<dbReference type="Gene3D" id="3.40.50.1110">
    <property type="entry name" value="SGNH hydrolase"/>
    <property type="match status" value="1"/>
</dbReference>
<evidence type="ECO:0000256" key="1">
    <source>
        <dbReference type="ARBA" id="ARBA00022801"/>
    </source>
</evidence>
<dbReference type="EMBL" id="JAYFUL010000068">
    <property type="protein sequence ID" value="MEA5260790.1"/>
    <property type="molecule type" value="Genomic_DNA"/>
</dbReference>
<feature type="chain" id="PRO_5046001244" evidence="2">
    <location>
        <begin position="21"/>
        <end position="265"/>
    </location>
</feature>
<name>A0ABU5QUK4_9BACT</name>
<sequence>MKKIAFFIVVTIVFVTQTFAQVLEQVDSNFDIYVLMGQSNMAGRGKITEEYQKEANPNIFVLTKDNTWAVAKHPLHFDKPQIVGVGPGLQFALTMLEVSKTKKIGLVPTAVGGTSINLWKPNAYDASTKTHPFDDAVRRIKEAMQYGVIKGIIWLQGESDASPKKSENYGVKFKTMIDSIRVLVNNPKLPVILGELGQYRPEYVQFNHDVLKTISSTISNTALVYSKGLVHKGDTIHFDAPSAEMSGKRFGKAMIKLQKKNDKIK</sequence>
<evidence type="ECO:0000313" key="4">
    <source>
        <dbReference type="EMBL" id="MEA5260790.1"/>
    </source>
</evidence>
<dbReference type="RefSeq" id="WP_323253617.1">
    <property type="nucleotide sequence ID" value="NZ_JAYFUL010000068.1"/>
</dbReference>
<protein>
    <submittedName>
        <fullName evidence="4">Sialate O-acetylesterase</fullName>
    </submittedName>
</protein>
<dbReference type="SUPFAM" id="SSF52266">
    <property type="entry name" value="SGNH hydrolase"/>
    <property type="match status" value="1"/>
</dbReference>
<gene>
    <name evidence="4" type="ORF">VB264_23525</name>
</gene>
<keyword evidence="2" id="KW-0732">Signal</keyword>
<evidence type="ECO:0000259" key="3">
    <source>
        <dbReference type="Pfam" id="PF03629"/>
    </source>
</evidence>
<accession>A0ABU5QUK4</accession>
<dbReference type="PANTHER" id="PTHR31988:SF19">
    <property type="entry name" value="9-O-ACETYL-N-ACETYLNEURAMINIC ACID DEACETYLASE-RELATED"/>
    <property type="match status" value="1"/>
</dbReference>
<dbReference type="InterPro" id="IPR052940">
    <property type="entry name" value="Carb_Esterase_6"/>
</dbReference>
<dbReference type="InterPro" id="IPR036514">
    <property type="entry name" value="SGNH_hydro_sf"/>
</dbReference>
<comment type="caution">
    <text evidence="4">The sequence shown here is derived from an EMBL/GenBank/DDBJ whole genome shotgun (WGS) entry which is preliminary data.</text>
</comment>
<dbReference type="Proteomes" id="UP001304671">
    <property type="component" value="Unassembled WGS sequence"/>
</dbReference>
<reference evidence="4 5" key="1">
    <citation type="submission" date="2023-12" db="EMBL/GenBank/DDBJ databases">
        <title>Novel species of the genus Arcicella isolated from rivers.</title>
        <authorList>
            <person name="Lu H."/>
        </authorList>
    </citation>
    <scope>NUCLEOTIDE SEQUENCE [LARGE SCALE GENOMIC DNA]</scope>
    <source>
        <strain evidence="4 5">LMG 21963</strain>
    </source>
</reference>
<proteinExistence type="predicted"/>
<keyword evidence="1" id="KW-0378">Hydrolase</keyword>
<organism evidence="4 5">
    <name type="scientific">Arcicella aquatica</name>
    <dbReference type="NCBI Taxonomy" id="217141"/>
    <lineage>
        <taxon>Bacteria</taxon>
        <taxon>Pseudomonadati</taxon>
        <taxon>Bacteroidota</taxon>
        <taxon>Cytophagia</taxon>
        <taxon>Cytophagales</taxon>
        <taxon>Flectobacillaceae</taxon>
        <taxon>Arcicella</taxon>
    </lineage>
</organism>
<evidence type="ECO:0000256" key="2">
    <source>
        <dbReference type="SAM" id="SignalP"/>
    </source>
</evidence>
<feature type="domain" description="Sialate O-acetylesterase" evidence="3">
    <location>
        <begin position="30"/>
        <end position="256"/>
    </location>
</feature>